<dbReference type="PANTHER" id="PTHR35162">
    <property type="entry name" value="OS08G0516600 PROTEIN"/>
    <property type="match status" value="1"/>
</dbReference>
<protein>
    <submittedName>
        <fullName evidence="2">Uncharacterized protein</fullName>
    </submittedName>
</protein>
<feature type="compositionally biased region" description="Basic residues" evidence="1">
    <location>
        <begin position="81"/>
        <end position="91"/>
    </location>
</feature>
<dbReference type="Proteomes" id="UP000652761">
    <property type="component" value="Unassembled WGS sequence"/>
</dbReference>
<dbReference type="EMBL" id="NMUH01000250">
    <property type="protein sequence ID" value="MQL75411.1"/>
    <property type="molecule type" value="Genomic_DNA"/>
</dbReference>
<dbReference type="OrthoDB" id="622970at2759"/>
<gene>
    <name evidence="2" type="ORF">Taro_007774</name>
</gene>
<evidence type="ECO:0000256" key="1">
    <source>
        <dbReference type="SAM" id="MobiDB-lite"/>
    </source>
</evidence>
<sequence length="123" mass="13281">MGSETVVEGLPEISPIRTAALDDPDSDATPSDEAAVTTTTATREPEEVQDEEEKEEPSCATPKSADQHTLKPTFVCPQPPRKARPPKRKRSPPPQGFFPVPSDLSLVFVPLPPASKIKIIRVG</sequence>
<accession>A0A843TVX1</accession>
<comment type="caution">
    <text evidence="2">The sequence shown here is derived from an EMBL/GenBank/DDBJ whole genome shotgun (WGS) entry which is preliminary data.</text>
</comment>
<keyword evidence="3" id="KW-1185">Reference proteome</keyword>
<dbReference type="PANTHER" id="PTHR35162:SF2">
    <property type="entry name" value="OS08G0516600 PROTEIN"/>
    <property type="match status" value="1"/>
</dbReference>
<feature type="region of interest" description="Disordered" evidence="1">
    <location>
        <begin position="1"/>
        <end position="101"/>
    </location>
</feature>
<dbReference type="InterPro" id="IPR053115">
    <property type="entry name" value="CDK_inhibitor"/>
</dbReference>
<evidence type="ECO:0000313" key="3">
    <source>
        <dbReference type="Proteomes" id="UP000652761"/>
    </source>
</evidence>
<name>A0A843TVX1_COLES</name>
<reference evidence="2" key="1">
    <citation type="submission" date="2017-07" db="EMBL/GenBank/DDBJ databases">
        <title>Taro Niue Genome Assembly and Annotation.</title>
        <authorList>
            <person name="Atibalentja N."/>
            <person name="Keating K."/>
            <person name="Fields C.J."/>
        </authorList>
    </citation>
    <scope>NUCLEOTIDE SEQUENCE</scope>
    <source>
        <strain evidence="2">Niue_2</strain>
        <tissue evidence="2">Leaf</tissue>
    </source>
</reference>
<evidence type="ECO:0000313" key="2">
    <source>
        <dbReference type="EMBL" id="MQL75411.1"/>
    </source>
</evidence>
<organism evidence="2 3">
    <name type="scientific">Colocasia esculenta</name>
    <name type="common">Wild taro</name>
    <name type="synonym">Arum esculentum</name>
    <dbReference type="NCBI Taxonomy" id="4460"/>
    <lineage>
        <taxon>Eukaryota</taxon>
        <taxon>Viridiplantae</taxon>
        <taxon>Streptophyta</taxon>
        <taxon>Embryophyta</taxon>
        <taxon>Tracheophyta</taxon>
        <taxon>Spermatophyta</taxon>
        <taxon>Magnoliopsida</taxon>
        <taxon>Liliopsida</taxon>
        <taxon>Araceae</taxon>
        <taxon>Aroideae</taxon>
        <taxon>Colocasieae</taxon>
        <taxon>Colocasia</taxon>
    </lineage>
</organism>
<dbReference type="AlphaFoldDB" id="A0A843TVX1"/>
<proteinExistence type="predicted"/>